<dbReference type="SMART" id="SM00184">
    <property type="entry name" value="RING"/>
    <property type="match status" value="1"/>
</dbReference>
<dbReference type="SMART" id="SM00449">
    <property type="entry name" value="SPRY"/>
    <property type="match status" value="1"/>
</dbReference>
<dbReference type="OrthoDB" id="6270329at2759"/>
<dbReference type="InterPro" id="IPR050143">
    <property type="entry name" value="TRIM/RBCC"/>
</dbReference>
<keyword evidence="1" id="KW-0479">Metal-binding</keyword>
<evidence type="ECO:0000256" key="2">
    <source>
        <dbReference type="ARBA" id="ARBA00022771"/>
    </source>
</evidence>
<evidence type="ECO:0000256" key="1">
    <source>
        <dbReference type="ARBA" id="ARBA00022723"/>
    </source>
</evidence>
<reference evidence="8" key="1">
    <citation type="submission" date="2025-08" db="UniProtKB">
        <authorList>
            <consortium name="RefSeq"/>
        </authorList>
    </citation>
    <scope>IDENTIFICATION</scope>
</reference>
<dbReference type="SMART" id="SM00589">
    <property type="entry name" value="PRY"/>
    <property type="match status" value="1"/>
</dbReference>
<dbReference type="InterPro" id="IPR003877">
    <property type="entry name" value="SPRY_dom"/>
</dbReference>
<dbReference type="InterPro" id="IPR006574">
    <property type="entry name" value="PRY"/>
</dbReference>
<dbReference type="AlphaFoldDB" id="A0A6P8GU11"/>
<dbReference type="KEGG" id="char:105895490"/>
<dbReference type="PROSITE" id="PS50188">
    <property type="entry name" value="B302_SPRY"/>
    <property type="match status" value="1"/>
</dbReference>
<dbReference type="Pfam" id="PF13445">
    <property type="entry name" value="zf-RING_UBOX"/>
    <property type="match status" value="1"/>
</dbReference>
<dbReference type="Proteomes" id="UP000515152">
    <property type="component" value="Chromosome 18"/>
</dbReference>
<dbReference type="InterPro" id="IPR017907">
    <property type="entry name" value="Znf_RING_CS"/>
</dbReference>
<feature type="domain" description="B30.2/SPRY" evidence="6">
    <location>
        <begin position="214"/>
        <end position="410"/>
    </location>
</feature>
<keyword evidence="2 4" id="KW-0863">Zinc-finger</keyword>
<dbReference type="RefSeq" id="XP_031441361.2">
    <property type="nucleotide sequence ID" value="XM_031585501.2"/>
</dbReference>
<sequence length="411" mass="46583">MIKSFDYVVKHVLPGMVSHRSLSSGDQPQCSICLCVFTNPVCTPCGHSFCLGCISDCWDSSQQWHCPNCKEVFLSRPRLSVNVLLSKLTDRFRRSALEQIVEIREQPLGRPHITSTGVIAGRSLLLLCILTVVVGYTAHVCQGTAPTKMVSQNQETVMTTNEKKQKLTQRREQNVQMAITNLDKKIRNLSNMVRVLMTNMLVTHTTLAKHEEVYEKETAREKKMKGIMQYAVDVTLDPDTAHPDLILSSDGKQLWHGYTRHNLSNHLKRFDHCVSVLGKEGLNSGRFYYEVQVKDKTDWDLGVATESINRKGKIELTPKNGYWTMWLRNGNEYAAMDQTMVPLSLRDTLEIVGVFVDYEEGLVSFYDGDSGTHIYSLTGFVFTETLYPYFSPSLNFGGKNSAPMIISRHFH</sequence>
<keyword evidence="3" id="KW-0862">Zinc</keyword>
<dbReference type="InterPro" id="IPR027370">
    <property type="entry name" value="Znf-RING_euk"/>
</dbReference>
<dbReference type="Pfam" id="PF13765">
    <property type="entry name" value="PRY"/>
    <property type="match status" value="1"/>
</dbReference>
<protein>
    <submittedName>
        <fullName evidence="8">Zinc finger protein RFP-like</fullName>
    </submittedName>
</protein>
<feature type="domain" description="RING-type" evidence="5">
    <location>
        <begin position="30"/>
        <end position="70"/>
    </location>
</feature>
<accession>A0A6P8GU11</accession>
<dbReference type="GO" id="GO:0008270">
    <property type="term" value="F:zinc ion binding"/>
    <property type="evidence" value="ECO:0007669"/>
    <property type="project" value="UniProtKB-KW"/>
</dbReference>
<dbReference type="Pfam" id="PF00622">
    <property type="entry name" value="SPRY"/>
    <property type="match status" value="1"/>
</dbReference>
<evidence type="ECO:0000259" key="6">
    <source>
        <dbReference type="PROSITE" id="PS50188"/>
    </source>
</evidence>
<dbReference type="CDD" id="cd13733">
    <property type="entry name" value="SPRY_PRY_C-I_1"/>
    <property type="match status" value="1"/>
</dbReference>
<name>A0A6P8GU11_CLUHA</name>
<dbReference type="PANTHER" id="PTHR24103">
    <property type="entry name" value="E3 UBIQUITIN-PROTEIN LIGASE TRIM"/>
    <property type="match status" value="1"/>
</dbReference>
<evidence type="ECO:0000313" key="7">
    <source>
        <dbReference type="Proteomes" id="UP000515152"/>
    </source>
</evidence>
<dbReference type="InterPro" id="IPR001841">
    <property type="entry name" value="Znf_RING"/>
</dbReference>
<dbReference type="GeneID" id="105895490"/>
<dbReference type="PROSITE" id="PS50089">
    <property type="entry name" value="ZF_RING_2"/>
    <property type="match status" value="1"/>
</dbReference>
<organism evidence="7 8">
    <name type="scientific">Clupea harengus</name>
    <name type="common">Atlantic herring</name>
    <dbReference type="NCBI Taxonomy" id="7950"/>
    <lineage>
        <taxon>Eukaryota</taxon>
        <taxon>Metazoa</taxon>
        <taxon>Chordata</taxon>
        <taxon>Craniata</taxon>
        <taxon>Vertebrata</taxon>
        <taxon>Euteleostomi</taxon>
        <taxon>Actinopterygii</taxon>
        <taxon>Neopterygii</taxon>
        <taxon>Teleostei</taxon>
        <taxon>Clupei</taxon>
        <taxon>Clupeiformes</taxon>
        <taxon>Clupeoidei</taxon>
        <taxon>Clupeidae</taxon>
        <taxon>Clupea</taxon>
    </lineage>
</organism>
<proteinExistence type="predicted"/>
<dbReference type="InterPro" id="IPR001870">
    <property type="entry name" value="B30.2/SPRY"/>
</dbReference>
<evidence type="ECO:0000259" key="5">
    <source>
        <dbReference type="PROSITE" id="PS50089"/>
    </source>
</evidence>
<dbReference type="PROSITE" id="PS00518">
    <property type="entry name" value="ZF_RING_1"/>
    <property type="match status" value="1"/>
</dbReference>
<evidence type="ECO:0000256" key="4">
    <source>
        <dbReference type="PROSITE-ProRule" id="PRU00175"/>
    </source>
</evidence>
<dbReference type="FunFam" id="2.60.120.920:FF:000004">
    <property type="entry name" value="Butyrophilin subfamily 1 member A1"/>
    <property type="match status" value="1"/>
</dbReference>
<evidence type="ECO:0000313" key="8">
    <source>
        <dbReference type="RefSeq" id="XP_031441361.2"/>
    </source>
</evidence>
<evidence type="ECO:0000256" key="3">
    <source>
        <dbReference type="ARBA" id="ARBA00022833"/>
    </source>
</evidence>
<keyword evidence="7" id="KW-1185">Reference proteome</keyword>
<gene>
    <name evidence="8" type="primary">LOC105895490</name>
</gene>